<comment type="caution">
    <text evidence="2">The sequence shown here is derived from an EMBL/GenBank/DDBJ whole genome shotgun (WGS) entry which is preliminary data.</text>
</comment>
<proteinExistence type="predicted"/>
<sequence>MAGTSSVIVAGLTAAAFATVGFLGHQASVNVPAELRHPSAGGAPAVPEAPRDGNHPTALPGRSGQGARVVYSLDDDRVWLVGADGGVRRTFGVSPSTVDPAPGTYRVTSRSKRITGSDGVPVEHVVRFASVEGTVIGFSAAVDGSAPDPDPRKRTGGVRETRADGAAMWKFATIGRKVVVVP</sequence>
<evidence type="ECO:0000256" key="1">
    <source>
        <dbReference type="SAM" id="MobiDB-lite"/>
    </source>
</evidence>
<dbReference type="RefSeq" id="WP_344644165.1">
    <property type="nucleotide sequence ID" value="NZ_BAAASS010000007.1"/>
</dbReference>
<protein>
    <recommendedName>
        <fullName evidence="4">L,D-transpeptidase</fullName>
    </recommendedName>
</protein>
<evidence type="ECO:0008006" key="4">
    <source>
        <dbReference type="Google" id="ProtNLM"/>
    </source>
</evidence>
<keyword evidence="3" id="KW-1185">Reference proteome</keyword>
<organism evidence="2 3">
    <name type="scientific">Streptomyces fimbriatus</name>
    <dbReference type="NCBI Taxonomy" id="68197"/>
    <lineage>
        <taxon>Bacteria</taxon>
        <taxon>Bacillati</taxon>
        <taxon>Actinomycetota</taxon>
        <taxon>Actinomycetes</taxon>
        <taxon>Kitasatosporales</taxon>
        <taxon>Streptomycetaceae</taxon>
        <taxon>Streptomyces</taxon>
    </lineage>
</organism>
<gene>
    <name evidence="2" type="ORF">ACFPN6_24140</name>
</gene>
<dbReference type="EMBL" id="JBHSKL010000033">
    <property type="protein sequence ID" value="MFC5227599.1"/>
    <property type="molecule type" value="Genomic_DNA"/>
</dbReference>
<name>A0ABW0DAY6_STRFI</name>
<dbReference type="Proteomes" id="UP001596156">
    <property type="component" value="Unassembled WGS sequence"/>
</dbReference>
<accession>A0ABW0DAY6</accession>
<reference evidence="3" key="1">
    <citation type="journal article" date="2019" name="Int. J. Syst. Evol. Microbiol.">
        <title>The Global Catalogue of Microorganisms (GCM) 10K type strain sequencing project: providing services to taxonomists for standard genome sequencing and annotation.</title>
        <authorList>
            <consortium name="The Broad Institute Genomics Platform"/>
            <consortium name="The Broad Institute Genome Sequencing Center for Infectious Disease"/>
            <person name="Wu L."/>
            <person name="Ma J."/>
        </authorList>
    </citation>
    <scope>NUCLEOTIDE SEQUENCE [LARGE SCALE GENOMIC DNA]</scope>
    <source>
        <strain evidence="3">CCM 8479</strain>
    </source>
</reference>
<feature type="region of interest" description="Disordered" evidence="1">
    <location>
        <begin position="35"/>
        <end position="64"/>
    </location>
</feature>
<evidence type="ECO:0000313" key="3">
    <source>
        <dbReference type="Proteomes" id="UP001596156"/>
    </source>
</evidence>
<evidence type="ECO:0000313" key="2">
    <source>
        <dbReference type="EMBL" id="MFC5227599.1"/>
    </source>
</evidence>